<reference evidence="3" key="1">
    <citation type="journal article" date="2019" name="Int. J. Syst. Evol. Microbiol.">
        <title>The Global Catalogue of Microorganisms (GCM) 10K type strain sequencing project: providing services to taxonomists for standard genome sequencing and annotation.</title>
        <authorList>
            <consortium name="The Broad Institute Genomics Platform"/>
            <consortium name="The Broad Institute Genome Sequencing Center for Infectious Disease"/>
            <person name="Wu L."/>
            <person name="Ma J."/>
        </authorList>
    </citation>
    <scope>NUCLEOTIDE SEQUENCE [LARGE SCALE GENOMIC DNA]</scope>
    <source>
        <strain evidence="3">NBRC 111981</strain>
    </source>
</reference>
<keyword evidence="3" id="KW-1185">Reference proteome</keyword>
<dbReference type="Proteomes" id="UP001156627">
    <property type="component" value="Unassembled WGS sequence"/>
</dbReference>
<dbReference type="InterPro" id="IPR036812">
    <property type="entry name" value="NAD(P)_OxRdtase_dom_sf"/>
</dbReference>
<dbReference type="InterPro" id="IPR023210">
    <property type="entry name" value="NADP_OxRdtase_dom"/>
</dbReference>
<gene>
    <name evidence="2" type="ORF">GCM10007898_23470</name>
</gene>
<dbReference type="PANTHER" id="PTHR11732">
    <property type="entry name" value="ALDO/KETO REDUCTASE"/>
    <property type="match status" value="1"/>
</dbReference>
<evidence type="ECO:0000313" key="3">
    <source>
        <dbReference type="Proteomes" id="UP001156627"/>
    </source>
</evidence>
<organism evidence="2 3">
    <name type="scientific">Dyella flagellata</name>
    <dbReference type="NCBI Taxonomy" id="1867833"/>
    <lineage>
        <taxon>Bacteria</taxon>
        <taxon>Pseudomonadati</taxon>
        <taxon>Pseudomonadota</taxon>
        <taxon>Gammaproteobacteria</taxon>
        <taxon>Lysobacterales</taxon>
        <taxon>Rhodanobacteraceae</taxon>
        <taxon>Dyella</taxon>
    </lineage>
</organism>
<dbReference type="PIRSF" id="PIRSF000097">
    <property type="entry name" value="AKR"/>
    <property type="match status" value="1"/>
</dbReference>
<dbReference type="InterPro" id="IPR018170">
    <property type="entry name" value="Aldo/ket_reductase_CS"/>
</dbReference>
<dbReference type="Pfam" id="PF00248">
    <property type="entry name" value="Aldo_ket_red"/>
    <property type="match status" value="1"/>
</dbReference>
<comment type="caution">
    <text evidence="2">The sequence shown here is derived from an EMBL/GenBank/DDBJ whole genome shotgun (WGS) entry which is preliminary data.</text>
</comment>
<proteinExistence type="predicted"/>
<feature type="domain" description="NADP-dependent oxidoreductase" evidence="1">
    <location>
        <begin position="2"/>
        <end position="244"/>
    </location>
</feature>
<accession>A0ABQ5XBI1</accession>
<evidence type="ECO:0000313" key="2">
    <source>
        <dbReference type="EMBL" id="GLQ88777.1"/>
    </source>
</evidence>
<name>A0ABQ5XBI1_9GAMM</name>
<sequence length="270" mass="30042">MGFRHIDSAELYRTEGAVGDAVKEAVGAGVVKREALFLATKLWNNNHRPDRVKAAFEASLQRLQLDYLDCYLMHTPFAFKPGDELFPANERGELIYDTEVTLVETWRAMERLVDEGKCRSIGLSDITLEKLKAIVAVARIKPAIVQVECHPYLPEWELFDFCKQHGIVLLAFAPLGHGMEPKIVDDPVIKAIAWQVGKTPAQVALAWAVQRGTALLTTSTNPAHIKENFDISPLPQDAMQEMQERIATSIRLNAVVETGVPGFVPRPTSE</sequence>
<dbReference type="SUPFAM" id="SSF51430">
    <property type="entry name" value="NAD(P)-linked oxidoreductase"/>
    <property type="match status" value="1"/>
</dbReference>
<dbReference type="PROSITE" id="PS00798">
    <property type="entry name" value="ALDOKETO_REDUCTASE_1"/>
    <property type="match status" value="1"/>
</dbReference>
<protein>
    <submittedName>
        <fullName evidence="2">Dehydrogenase</fullName>
    </submittedName>
</protein>
<dbReference type="InterPro" id="IPR020471">
    <property type="entry name" value="AKR"/>
</dbReference>
<evidence type="ECO:0000259" key="1">
    <source>
        <dbReference type="Pfam" id="PF00248"/>
    </source>
</evidence>
<dbReference type="EMBL" id="BSOA01000020">
    <property type="protein sequence ID" value="GLQ88777.1"/>
    <property type="molecule type" value="Genomic_DNA"/>
</dbReference>
<dbReference type="PRINTS" id="PR00069">
    <property type="entry name" value="ALDKETRDTASE"/>
</dbReference>
<dbReference type="Gene3D" id="3.20.20.100">
    <property type="entry name" value="NADP-dependent oxidoreductase domain"/>
    <property type="match status" value="1"/>
</dbReference>